<evidence type="ECO:0000313" key="2">
    <source>
        <dbReference type="Proteomes" id="UP000240904"/>
    </source>
</evidence>
<organism evidence="1 2">
    <name type="scientific">Photobacterium lipolyticum</name>
    <dbReference type="NCBI Taxonomy" id="266810"/>
    <lineage>
        <taxon>Bacteria</taxon>
        <taxon>Pseudomonadati</taxon>
        <taxon>Pseudomonadota</taxon>
        <taxon>Gammaproteobacteria</taxon>
        <taxon>Vibrionales</taxon>
        <taxon>Vibrionaceae</taxon>
        <taxon>Photobacterium</taxon>
    </lineage>
</organism>
<proteinExistence type="predicted"/>
<name>A0A2T3MXP9_9GAMM</name>
<accession>A0A2T3MXP9</accession>
<sequence>MTVRSFYERASSLRQLWELNDKPQVAENNGVMFGFTALGWPIVNHGGHINCEQMWVLLSNDDQATSYIQLVDKKSLKSGAYNSCFYQISDGKWLELLYENETIRINGFLTNQVSSF</sequence>
<evidence type="ECO:0000313" key="1">
    <source>
        <dbReference type="EMBL" id="PSW04728.1"/>
    </source>
</evidence>
<protein>
    <submittedName>
        <fullName evidence="1">Uncharacterized protein</fullName>
    </submittedName>
</protein>
<gene>
    <name evidence="1" type="ORF">C9I89_12165</name>
</gene>
<dbReference type="AlphaFoldDB" id="A0A2T3MXP9"/>
<keyword evidence="2" id="KW-1185">Reference proteome</keyword>
<dbReference type="OrthoDB" id="5918883at2"/>
<dbReference type="EMBL" id="PYMC01000008">
    <property type="protein sequence ID" value="PSW04728.1"/>
    <property type="molecule type" value="Genomic_DNA"/>
</dbReference>
<dbReference type="Proteomes" id="UP000240904">
    <property type="component" value="Unassembled WGS sequence"/>
</dbReference>
<comment type="caution">
    <text evidence="1">The sequence shown here is derived from an EMBL/GenBank/DDBJ whole genome shotgun (WGS) entry which is preliminary data.</text>
</comment>
<reference evidence="1 2" key="1">
    <citation type="submission" date="2018-03" db="EMBL/GenBank/DDBJ databases">
        <title>Whole genome sequencing of Histamine producing bacteria.</title>
        <authorList>
            <person name="Butler K."/>
        </authorList>
    </citation>
    <scope>NUCLEOTIDE SEQUENCE [LARGE SCALE GENOMIC DNA]</scope>
    <source>
        <strain evidence="1 2">DSM 16190</strain>
    </source>
</reference>